<dbReference type="OrthoDB" id="6337569at2759"/>
<comment type="caution">
    <text evidence="2">The sequence shown here is derived from an EMBL/GenBank/DDBJ whole genome shotgun (WGS) entry which is preliminary data.</text>
</comment>
<dbReference type="InterPro" id="IPR013103">
    <property type="entry name" value="RVT_2"/>
</dbReference>
<name>A0A8J2RLA1_9CRUS</name>
<dbReference type="CDD" id="cd09272">
    <property type="entry name" value="RNase_HI_RT_Ty1"/>
    <property type="match status" value="1"/>
</dbReference>
<dbReference type="PANTHER" id="PTHR11439">
    <property type="entry name" value="GAG-POL-RELATED RETROTRANSPOSON"/>
    <property type="match status" value="1"/>
</dbReference>
<dbReference type="EMBL" id="CAKKLH010000061">
    <property type="protein sequence ID" value="CAH0101601.1"/>
    <property type="molecule type" value="Genomic_DNA"/>
</dbReference>
<dbReference type="AlphaFoldDB" id="A0A8J2RLA1"/>
<sequence>MQIIQIRFETLIAFGVNWIPTKRRTIEGIENNVIVPNVAFVPELGTNLFSIVAATEAGMTVSFIDNQVSIHKENSLVFIGERAGRTLYHLQASPKNQNNMDAMDIGEALPDENIPFAIHIQAPVIDEFAPDEVDDNNNDVQMAAHNDPLAEDAFAQDALLIGEHPAEATGIEAELPQQIIPPENAPCLRRSTRNPKYTKKMKLYKGLPSSDDDEDANLDMALSAIMLDHDPSKPFTPLSVLTIEPYIPISYKDATTCPESTLWKAAMEDEFQSLMGKHTWRIVQLPAERKAIKAKWVLDYKPGYKDVEPRYKARLVACGYAQLFGVDYLDTYAPVVKHYSIRLVLAIVALKDLEMIQLDIKTAFLYGELEEELYLQQPEGYVIPGKENWVCRLLKPLYGLKQASRCWYSKFDDAILQLNFKRCLYDPCVYYRTSPGGEYTILVIYVDDGLVCSNMPGVLTDIVEFLRTHFKVRSLNANRFVGLDITRDRPNRKLFISQPDFIRNILKRYNMHECNPVSIPANPNHRLVPSMSPTSDEERHEMSRIPYRECIGSLMYLMGMTRADIALAVNQASAYVQDPGREHWKGVKQILAYLAKTIHHGICYGGNPNAALLGFTDADFAADLKSRKSTTGVVFLYNGGPVSWGSRRQRATALSTTDAEFYAASEGARESIWIKSLLLELGIDVGQVLIRCDSKCAISLIHDGEHHQRTKHIDVKYFYVRDQQDLGNIAVTHLPGKDQPADMFTKPLPRPAFEKFRELIGIQSAME</sequence>
<dbReference type="SUPFAM" id="SSF56672">
    <property type="entry name" value="DNA/RNA polymerases"/>
    <property type="match status" value="1"/>
</dbReference>
<keyword evidence="3" id="KW-1185">Reference proteome</keyword>
<reference evidence="2" key="1">
    <citation type="submission" date="2021-11" db="EMBL/GenBank/DDBJ databases">
        <authorList>
            <person name="Schell T."/>
        </authorList>
    </citation>
    <scope>NUCLEOTIDE SEQUENCE</scope>
    <source>
        <strain evidence="2">M5</strain>
    </source>
</reference>
<evidence type="ECO:0000313" key="3">
    <source>
        <dbReference type="Proteomes" id="UP000789390"/>
    </source>
</evidence>
<accession>A0A8J2RLA1</accession>
<dbReference type="GO" id="GO:0071897">
    <property type="term" value="P:DNA biosynthetic process"/>
    <property type="evidence" value="ECO:0007669"/>
    <property type="project" value="UniProtKB-ARBA"/>
</dbReference>
<evidence type="ECO:0000259" key="1">
    <source>
        <dbReference type="Pfam" id="PF07727"/>
    </source>
</evidence>
<dbReference type="Proteomes" id="UP000789390">
    <property type="component" value="Unassembled WGS sequence"/>
</dbReference>
<feature type="domain" description="Reverse transcriptase Ty1/copia-type" evidence="1">
    <location>
        <begin position="278"/>
        <end position="521"/>
    </location>
</feature>
<dbReference type="Pfam" id="PF07727">
    <property type="entry name" value="RVT_2"/>
    <property type="match status" value="1"/>
</dbReference>
<proteinExistence type="predicted"/>
<gene>
    <name evidence="2" type="ORF">DGAL_LOCUS3938</name>
</gene>
<evidence type="ECO:0000313" key="2">
    <source>
        <dbReference type="EMBL" id="CAH0101601.1"/>
    </source>
</evidence>
<organism evidence="2 3">
    <name type="scientific">Daphnia galeata</name>
    <dbReference type="NCBI Taxonomy" id="27404"/>
    <lineage>
        <taxon>Eukaryota</taxon>
        <taxon>Metazoa</taxon>
        <taxon>Ecdysozoa</taxon>
        <taxon>Arthropoda</taxon>
        <taxon>Crustacea</taxon>
        <taxon>Branchiopoda</taxon>
        <taxon>Diplostraca</taxon>
        <taxon>Cladocera</taxon>
        <taxon>Anomopoda</taxon>
        <taxon>Daphniidae</taxon>
        <taxon>Daphnia</taxon>
    </lineage>
</organism>
<dbReference type="InterPro" id="IPR043502">
    <property type="entry name" value="DNA/RNA_pol_sf"/>
</dbReference>
<protein>
    <recommendedName>
        <fullName evidence="1">Reverse transcriptase Ty1/copia-type domain-containing protein</fullName>
    </recommendedName>
</protein>